<evidence type="ECO:0000256" key="4">
    <source>
        <dbReference type="ARBA" id="ARBA00022801"/>
    </source>
</evidence>
<feature type="coiled-coil region" evidence="7">
    <location>
        <begin position="631"/>
        <end position="658"/>
    </location>
</feature>
<dbReference type="InterPro" id="IPR027073">
    <property type="entry name" value="5_3_exoribonuclease"/>
</dbReference>
<dbReference type="EC" id="3.1.13.-" evidence="6"/>
<feature type="region of interest" description="Disordered" evidence="8">
    <location>
        <begin position="802"/>
        <end position="828"/>
    </location>
</feature>
<dbReference type="GO" id="GO:0000956">
    <property type="term" value="P:nuclear-transcribed mRNA catabolic process"/>
    <property type="evidence" value="ECO:0007669"/>
    <property type="project" value="TreeGrafter"/>
</dbReference>
<dbReference type="InterPro" id="IPR041412">
    <property type="entry name" value="Xrn1_helical"/>
</dbReference>
<feature type="compositionally biased region" description="Polar residues" evidence="8">
    <location>
        <begin position="918"/>
        <end position="933"/>
    </location>
</feature>
<proteinExistence type="inferred from homology"/>
<dbReference type="PANTHER" id="PTHR12341">
    <property type="entry name" value="5'-&gt;3' EXORIBONUCLEASE"/>
    <property type="match status" value="1"/>
</dbReference>
<dbReference type="Gene3D" id="3.40.50.12390">
    <property type="match status" value="2"/>
</dbReference>
<keyword evidence="4 6" id="KW-0378">Hydrolase</keyword>
<dbReference type="Pfam" id="PF17846">
    <property type="entry name" value="XRN_M"/>
    <property type="match status" value="1"/>
</dbReference>
<dbReference type="PIRSF" id="PIRSF037239">
    <property type="entry name" value="Exonuclease_Xrn2"/>
    <property type="match status" value="1"/>
</dbReference>
<keyword evidence="7" id="KW-0175">Coiled coil</keyword>
<organism evidence="11 12">
    <name type="scientific">Dorcoceras hygrometricum</name>
    <dbReference type="NCBI Taxonomy" id="472368"/>
    <lineage>
        <taxon>Eukaryota</taxon>
        <taxon>Viridiplantae</taxon>
        <taxon>Streptophyta</taxon>
        <taxon>Embryophyta</taxon>
        <taxon>Tracheophyta</taxon>
        <taxon>Spermatophyta</taxon>
        <taxon>Magnoliopsida</taxon>
        <taxon>eudicotyledons</taxon>
        <taxon>Gunneridae</taxon>
        <taxon>Pentapetalae</taxon>
        <taxon>asterids</taxon>
        <taxon>lamiids</taxon>
        <taxon>Lamiales</taxon>
        <taxon>Gesneriaceae</taxon>
        <taxon>Didymocarpoideae</taxon>
        <taxon>Trichosporeae</taxon>
        <taxon>Loxocarpinae</taxon>
        <taxon>Dorcoceras</taxon>
    </lineage>
</organism>
<evidence type="ECO:0000259" key="10">
    <source>
        <dbReference type="Pfam" id="PF17846"/>
    </source>
</evidence>
<comment type="function">
    <text evidence="6">Possesses 5'-&gt;3' exoribonuclease activity. Acts as an endogenous post-transcriptional gene silencing (PTGS) suppressor.</text>
</comment>
<feature type="domain" description="Xrn1 N-terminal" evidence="9">
    <location>
        <begin position="15"/>
        <end position="202"/>
    </location>
</feature>
<sequence>MCTVLEVDKSHKAYSLFPPTTLDEVFCNIYDYIDRLFNIVRPRKLLYLAIDGVAPRAKMNQQRSRRFRAAKDLQVAVEVEDKLRREFEMEGKVLLPKEESQVSDSNVITPGTEFMYTLASKLRSYIRQRLSDSVAWRNIKVILSDASVPGEGEHKIMSYIRAQRSSPGYDPNTRHCLYGLDADLIMLALATHEIHFSIIREDVRSAAESGVPEAAEACILKSRVLYKRDPFQQTSFRDSHQLESQKEPINAIDKSLKKKPYQFLHVWILREYLALDLEITSLPEKLSYDFERIIDDFILMCCFAGNDFLPHMPSLEIHEGAIDLLMHVYKTEFKNLGGYLVDMQKAGERHSRYMKLKRVERFLITVGEKEEKIFEKRAQIRDRKLRRILLDMTDANDHETNSFRRDGRASDFEGYIDVNQIEQNIVFNKDHDKKCQKEDESASIIKVSNDQILENTKDLKQMMKDYMRRQSDLFKDGCFGTDKVKFGTAGWKDRYYKEKFGVESPEEVEALRRNVITKYGEGLCWVLLYYFSGVPSWTWYYPYQYGPLASDFRGLTQIRVKFEKGSPFKPFDQLMGVLPPKSAHALPEAYQRLMIDEDSSIIDLYPTEFETDVDGKRYLWQGVVKLPFIDERRLLIESKKLEDELKEHEKRRNLLQSQDLLFLTSSDKLETKIISCGRNRDSVTTSINIDIAEMGIDGTVLSVSADEDDGADFSKDVMCVFYESFQGLQHLPRLLEGVDIPEKTVDKSDVLETKLWHEARGRNASNFNRFQNQSRSGKRECNLESRPRISYVHNAPNAILKGTGSGFKGRGTKSMTTQECNQVSRPRATNVRSNVPNAMIKEAGWGSTGRGQTPMINLPAELAPTQHATRISTISRSNTWGSRTRDHRSSVANCATYNYNGKSKLGFGGDEGWQVLDVSSSTTRPQQSITPWESRQGGYGQGSSSQIWKYNLSSSTYDTNYGHGKREQAPGP</sequence>
<reference evidence="11 12" key="1">
    <citation type="journal article" date="2015" name="Proc. Natl. Acad. Sci. U.S.A.">
        <title>The resurrection genome of Boea hygrometrica: A blueprint for survival of dehydration.</title>
        <authorList>
            <person name="Xiao L."/>
            <person name="Yang G."/>
            <person name="Zhang L."/>
            <person name="Yang X."/>
            <person name="Zhao S."/>
            <person name="Ji Z."/>
            <person name="Zhou Q."/>
            <person name="Hu M."/>
            <person name="Wang Y."/>
            <person name="Chen M."/>
            <person name="Xu Y."/>
            <person name="Jin H."/>
            <person name="Xiao X."/>
            <person name="Hu G."/>
            <person name="Bao F."/>
            <person name="Hu Y."/>
            <person name="Wan P."/>
            <person name="Li L."/>
            <person name="Deng X."/>
            <person name="Kuang T."/>
            <person name="Xiang C."/>
            <person name="Zhu J.K."/>
            <person name="Oliver M.J."/>
            <person name="He Y."/>
        </authorList>
    </citation>
    <scope>NUCLEOTIDE SEQUENCE [LARGE SCALE GENOMIC DNA]</scope>
    <source>
        <strain evidence="12">cv. XS01</strain>
    </source>
</reference>
<dbReference type="InterPro" id="IPR017151">
    <property type="entry name" value="Xrn2/3/4"/>
</dbReference>
<evidence type="ECO:0000256" key="5">
    <source>
        <dbReference type="ARBA" id="ARBA00022839"/>
    </source>
</evidence>
<evidence type="ECO:0000256" key="7">
    <source>
        <dbReference type="SAM" id="Coils"/>
    </source>
</evidence>
<dbReference type="OrthoDB" id="372487at2759"/>
<dbReference type="Proteomes" id="UP000250235">
    <property type="component" value="Unassembled WGS sequence"/>
</dbReference>
<accession>A0A2Z7AEJ6</accession>
<feature type="region of interest" description="Disordered" evidence="8">
    <location>
        <begin position="918"/>
        <end position="945"/>
    </location>
</feature>
<dbReference type="GO" id="GO:0004534">
    <property type="term" value="F:5'-3' RNA exonuclease activity"/>
    <property type="evidence" value="ECO:0007669"/>
    <property type="project" value="UniProtKB-UniRule"/>
</dbReference>
<evidence type="ECO:0000313" key="12">
    <source>
        <dbReference type="Proteomes" id="UP000250235"/>
    </source>
</evidence>
<protein>
    <recommendedName>
        <fullName evidence="6">5'-3' exoribonuclease</fullName>
        <ecNumber evidence="6">3.1.13.-</ecNumber>
    </recommendedName>
</protein>
<dbReference type="GO" id="GO:0005634">
    <property type="term" value="C:nucleus"/>
    <property type="evidence" value="ECO:0007669"/>
    <property type="project" value="InterPro"/>
</dbReference>
<keyword evidence="5 6" id="KW-0269">Exonuclease</keyword>
<dbReference type="GO" id="GO:0006397">
    <property type="term" value="P:mRNA processing"/>
    <property type="evidence" value="ECO:0007669"/>
    <property type="project" value="UniProtKB-UniRule"/>
</dbReference>
<dbReference type="PANTHER" id="PTHR12341:SF62">
    <property type="entry name" value="5'-3' EXORIBONUCLEASE 3-LIKE"/>
    <property type="match status" value="1"/>
</dbReference>
<evidence type="ECO:0000256" key="2">
    <source>
        <dbReference type="ARBA" id="ARBA00022664"/>
    </source>
</evidence>
<feature type="compositionally biased region" description="Polar residues" evidence="8">
    <location>
        <begin position="813"/>
        <end position="824"/>
    </location>
</feature>
<keyword evidence="2 6" id="KW-0507">mRNA processing</keyword>
<comment type="similarity">
    <text evidence="1 6">Belongs to the 5'-3' exonuclease family. XRN2/RAT1 subfamily.</text>
</comment>
<dbReference type="GO" id="GO:0003723">
    <property type="term" value="F:RNA binding"/>
    <property type="evidence" value="ECO:0007669"/>
    <property type="project" value="TreeGrafter"/>
</dbReference>
<evidence type="ECO:0000313" key="11">
    <source>
        <dbReference type="EMBL" id="KZV17385.1"/>
    </source>
</evidence>
<gene>
    <name evidence="11" type="ORF">F511_23068</name>
</gene>
<evidence type="ECO:0000259" key="9">
    <source>
        <dbReference type="Pfam" id="PF03159"/>
    </source>
</evidence>
<evidence type="ECO:0000256" key="6">
    <source>
        <dbReference type="PIRNR" id="PIRNR037239"/>
    </source>
</evidence>
<evidence type="ECO:0000256" key="8">
    <source>
        <dbReference type="SAM" id="MobiDB-lite"/>
    </source>
</evidence>
<feature type="domain" description="Xrn1 helical" evidence="10">
    <location>
        <begin position="288"/>
        <end position="750"/>
    </location>
</feature>
<keyword evidence="12" id="KW-1185">Reference proteome</keyword>
<dbReference type="Gene3D" id="1.25.40.1050">
    <property type="match status" value="1"/>
</dbReference>
<dbReference type="Pfam" id="PF03159">
    <property type="entry name" value="XRN_N"/>
    <property type="match status" value="1"/>
</dbReference>
<name>A0A2Z7AEJ6_9LAMI</name>
<dbReference type="CDD" id="cd18673">
    <property type="entry name" value="PIN_XRN1-2-like"/>
    <property type="match status" value="1"/>
</dbReference>
<keyword evidence="3 6" id="KW-0540">Nuclease</keyword>
<evidence type="ECO:0000256" key="3">
    <source>
        <dbReference type="ARBA" id="ARBA00022722"/>
    </source>
</evidence>
<dbReference type="InterPro" id="IPR004859">
    <property type="entry name" value="Xrn1_N"/>
</dbReference>
<dbReference type="AlphaFoldDB" id="A0A2Z7AEJ6"/>
<dbReference type="FunFam" id="1.25.40.1050:FF:000002">
    <property type="entry name" value="5'-3' exoribonuclease"/>
    <property type="match status" value="1"/>
</dbReference>
<dbReference type="EMBL" id="KV018434">
    <property type="protein sequence ID" value="KZV17385.1"/>
    <property type="molecule type" value="Genomic_DNA"/>
</dbReference>
<evidence type="ECO:0000256" key="1">
    <source>
        <dbReference type="ARBA" id="ARBA00006994"/>
    </source>
</evidence>